<comment type="function">
    <text evidence="2 9">Catalyzes the interconversion of 2-phosphoglycerate and 3-phosphoglycerate.</text>
</comment>
<dbReference type="GO" id="GO:0005829">
    <property type="term" value="C:cytosol"/>
    <property type="evidence" value="ECO:0007669"/>
    <property type="project" value="TreeGrafter"/>
</dbReference>
<keyword evidence="8 9" id="KW-0413">Isomerase</keyword>
<dbReference type="Pfam" id="PF06415">
    <property type="entry name" value="iPGM_N"/>
    <property type="match status" value="1"/>
</dbReference>
<dbReference type="GO" id="GO:0006096">
    <property type="term" value="P:glycolytic process"/>
    <property type="evidence" value="ECO:0007669"/>
    <property type="project" value="UniProtKB-UniRule"/>
</dbReference>
<dbReference type="EC" id="5.4.2.12" evidence="9 10"/>
<evidence type="ECO:0000259" key="11">
    <source>
        <dbReference type="Pfam" id="PF01676"/>
    </source>
</evidence>
<organism evidence="13 14">
    <name type="scientific">Abditibacterium utsteinense</name>
    <dbReference type="NCBI Taxonomy" id="1960156"/>
    <lineage>
        <taxon>Bacteria</taxon>
        <taxon>Pseudomonadati</taxon>
        <taxon>Abditibacteriota</taxon>
        <taxon>Abditibacteriia</taxon>
        <taxon>Abditibacteriales</taxon>
        <taxon>Abditibacteriaceae</taxon>
        <taxon>Abditibacterium</taxon>
    </lineage>
</organism>
<feature type="binding site" evidence="9">
    <location>
        <begin position="264"/>
        <end position="267"/>
    </location>
    <ligand>
        <name>substrate</name>
    </ligand>
</feature>
<dbReference type="InterPro" id="IPR006124">
    <property type="entry name" value="Metalloenzyme"/>
</dbReference>
<keyword evidence="7 9" id="KW-0464">Manganese</keyword>
<evidence type="ECO:0000256" key="2">
    <source>
        <dbReference type="ARBA" id="ARBA00002315"/>
    </source>
</evidence>
<dbReference type="PANTHER" id="PTHR31637:SF0">
    <property type="entry name" value="2,3-BISPHOSPHOGLYCERATE-INDEPENDENT PHOSPHOGLYCERATE MUTASE"/>
    <property type="match status" value="1"/>
</dbReference>
<dbReference type="GO" id="GO:0030145">
    <property type="term" value="F:manganese ion binding"/>
    <property type="evidence" value="ECO:0007669"/>
    <property type="project" value="UniProtKB-UniRule"/>
</dbReference>
<dbReference type="FunCoup" id="A0A2S8STP5">
    <property type="interactions" value="306"/>
</dbReference>
<feature type="domain" description="Metalloenzyme" evidence="11">
    <location>
        <begin position="6"/>
        <end position="517"/>
    </location>
</feature>
<gene>
    <name evidence="9" type="primary">gpmI</name>
    <name evidence="13" type="ORF">B1R32_10619</name>
</gene>
<dbReference type="Gene3D" id="3.40.720.10">
    <property type="entry name" value="Alkaline Phosphatase, subunit A"/>
    <property type="match status" value="1"/>
</dbReference>
<comment type="pathway">
    <text evidence="3 9">Carbohydrate degradation; glycolysis; pyruvate from D-glyceraldehyde 3-phosphate: step 3/5.</text>
</comment>
<dbReference type="FunFam" id="3.40.1450.10:FF:000002">
    <property type="entry name" value="2,3-bisphosphoglycerate-independent phosphoglycerate mutase"/>
    <property type="match status" value="1"/>
</dbReference>
<feature type="binding site" evidence="9">
    <location>
        <position position="63"/>
    </location>
    <ligand>
        <name>Mn(2+)</name>
        <dbReference type="ChEBI" id="CHEBI:29035"/>
        <label>2</label>
    </ligand>
</feature>
<comment type="subunit">
    <text evidence="9">Monomer.</text>
</comment>
<reference evidence="13 14" key="1">
    <citation type="journal article" date="2018" name="Syst. Appl. Microbiol.">
        <title>Abditibacterium utsteinense sp. nov., the first cultivated member of candidate phylum FBP, isolated from ice-free Antarctic soil samples.</title>
        <authorList>
            <person name="Tahon G."/>
            <person name="Tytgat B."/>
            <person name="Lebbe L."/>
            <person name="Carlier A."/>
            <person name="Willems A."/>
        </authorList>
    </citation>
    <scope>NUCLEOTIDE SEQUENCE [LARGE SCALE GENOMIC DNA]</scope>
    <source>
        <strain evidence="13 14">LMG 29911</strain>
    </source>
</reference>
<feature type="binding site" evidence="9">
    <location>
        <position position="417"/>
    </location>
    <ligand>
        <name>Mn(2+)</name>
        <dbReference type="ChEBI" id="CHEBI:29035"/>
        <label>1</label>
    </ligand>
</feature>
<dbReference type="EMBL" id="NIGF01000006">
    <property type="protein sequence ID" value="PQV64175.1"/>
    <property type="molecule type" value="Genomic_DNA"/>
</dbReference>
<evidence type="ECO:0000256" key="10">
    <source>
        <dbReference type="NCBIfam" id="TIGR01307"/>
    </source>
</evidence>
<protein>
    <recommendedName>
        <fullName evidence="9 10">2,3-bisphosphoglycerate-independent phosphoglycerate mutase</fullName>
        <shortName evidence="9">BPG-independent PGAM</shortName>
        <shortName evidence="9">Phosphoglyceromutase</shortName>
        <shortName evidence="9">iPGM</shortName>
        <ecNumber evidence="9 10">5.4.2.12</ecNumber>
    </recommendedName>
</protein>
<feature type="binding site" evidence="9">
    <location>
        <position position="459"/>
    </location>
    <ligand>
        <name>Mn(2+)</name>
        <dbReference type="ChEBI" id="CHEBI:29035"/>
        <label>2</label>
    </ligand>
</feature>
<feature type="binding site" evidence="9">
    <location>
        <position position="194"/>
    </location>
    <ligand>
        <name>substrate</name>
    </ligand>
</feature>
<dbReference type="InParanoid" id="A0A2S8STP5"/>
<keyword evidence="14" id="KW-1185">Reference proteome</keyword>
<dbReference type="PANTHER" id="PTHR31637">
    <property type="entry name" value="2,3-BISPHOSPHOGLYCERATE-INDEPENDENT PHOSPHOGLYCERATE MUTASE"/>
    <property type="match status" value="1"/>
</dbReference>
<name>A0A2S8STP5_9BACT</name>
<evidence type="ECO:0000256" key="5">
    <source>
        <dbReference type="ARBA" id="ARBA00022723"/>
    </source>
</evidence>
<dbReference type="NCBIfam" id="TIGR01307">
    <property type="entry name" value="pgm_bpd_ind"/>
    <property type="match status" value="1"/>
</dbReference>
<comment type="similarity">
    <text evidence="4 9">Belongs to the BPG-independent phosphoglycerate mutase family.</text>
</comment>
<feature type="binding site" evidence="9">
    <location>
        <position position="421"/>
    </location>
    <ligand>
        <name>Mn(2+)</name>
        <dbReference type="ChEBI" id="CHEBI:29035"/>
        <label>1</label>
    </ligand>
</feature>
<dbReference type="GO" id="GO:0004619">
    <property type="term" value="F:phosphoglycerate mutase activity"/>
    <property type="evidence" value="ECO:0007669"/>
    <property type="project" value="UniProtKB-UniRule"/>
</dbReference>
<dbReference type="RefSeq" id="WP_105483321.1">
    <property type="nucleotide sequence ID" value="NZ_NIGF01000006.1"/>
</dbReference>
<evidence type="ECO:0000256" key="3">
    <source>
        <dbReference type="ARBA" id="ARBA00004798"/>
    </source>
</evidence>
<sequence length="605" mass="65480">MPTPRPVMLAILDGYGLSDNPVANAVALAQNPNFKRLWNDFPHTQLTAHGTDVGLPPGVMGNSEVGHLNIGAGRIVFQDSSLIDNSIATGDFFGNETLLEAISKVKTANSRLHLIGLTSNGNVHASEGHYFALLEMAARHDLLGDKVCFHAFTDGRDTPPDSGIGYVSRLLEQMMKTGVGCVASIVGRYYAMDRDKRWPRVKLAYECLTSGIGHQSPDAISALKSAYARGETDEFVGATVILDESGNPRPRIQSGDAVVFFNYRSDRGRELMQVFLDPTFDQNLPANPEDHERAPFVRKVRPEVFFASMTRYSENQSAPYAFGPRPQRDGLGETLGKAGKTQLRVAETEKYPHVTFFFSGGMETPWPGEERILVNSPDVATYDLQPEMSAPEVTEKVVSAILSQKFDAIILNFAQTDMVGHTGSLEAAIKSVESADAGLGEVMRAIEEVGGALLVIADHGNVEQMLDYKTGKPHTAHTTNPVPCILFGAGFENAKLRNGGRLADIAPTLLDLMGLEKPAAMTGVSLLGESKKQVEATRPNAIAQSFGAQLQKSVAGRVNPALSRSEVVAALREGETRLIYVCENQSDELAAKLADSAKDRLDILI</sequence>
<evidence type="ECO:0000256" key="4">
    <source>
        <dbReference type="ARBA" id="ARBA00008819"/>
    </source>
</evidence>
<feature type="binding site" evidence="9">
    <location>
        <position position="477"/>
    </location>
    <ligand>
        <name>Mn(2+)</name>
        <dbReference type="ChEBI" id="CHEBI:29035"/>
        <label>1</label>
    </ligand>
</feature>
<dbReference type="InterPro" id="IPR005995">
    <property type="entry name" value="Pgm_bpd_ind"/>
</dbReference>
<evidence type="ECO:0000313" key="14">
    <source>
        <dbReference type="Proteomes" id="UP000237684"/>
    </source>
</evidence>
<feature type="active site" description="Phosphoserine intermediate" evidence="9">
    <location>
        <position position="63"/>
    </location>
</feature>
<dbReference type="HAMAP" id="MF_01038">
    <property type="entry name" value="GpmI"/>
    <property type="match status" value="1"/>
</dbReference>
<dbReference type="Gene3D" id="3.40.1450.10">
    <property type="entry name" value="BPG-independent phosphoglycerate mutase, domain B"/>
    <property type="match status" value="1"/>
</dbReference>
<feature type="domain" description="BPG-independent PGAM N-terminal" evidence="12">
    <location>
        <begin position="83"/>
        <end position="313"/>
    </location>
</feature>
<keyword evidence="5 9" id="KW-0479">Metal-binding</keyword>
<dbReference type="OrthoDB" id="9800863at2"/>
<feature type="binding site" evidence="9">
    <location>
        <position position="13"/>
    </location>
    <ligand>
        <name>Mn(2+)</name>
        <dbReference type="ChEBI" id="CHEBI:29035"/>
        <label>2</label>
    </ligand>
</feature>
<evidence type="ECO:0000256" key="6">
    <source>
        <dbReference type="ARBA" id="ARBA00023152"/>
    </source>
</evidence>
<dbReference type="GO" id="GO:0006007">
    <property type="term" value="P:glucose catabolic process"/>
    <property type="evidence" value="ECO:0007669"/>
    <property type="project" value="InterPro"/>
</dbReference>
<evidence type="ECO:0000256" key="7">
    <source>
        <dbReference type="ARBA" id="ARBA00023211"/>
    </source>
</evidence>
<dbReference type="SUPFAM" id="SSF53649">
    <property type="entry name" value="Alkaline phosphatase-like"/>
    <property type="match status" value="1"/>
</dbReference>
<comment type="cofactor">
    <cofactor evidence="9">
        <name>Mn(2+)</name>
        <dbReference type="ChEBI" id="CHEBI:29035"/>
    </cofactor>
    <text evidence="9">Binds 2 manganese ions per subunit.</text>
</comment>
<comment type="caution">
    <text evidence="13">The sequence shown here is derived from an EMBL/GenBank/DDBJ whole genome shotgun (WGS) entry which is preliminary data.</text>
</comment>
<accession>A0A2S8STP5</accession>
<dbReference type="Pfam" id="PF01676">
    <property type="entry name" value="Metalloenzyme"/>
    <property type="match status" value="1"/>
</dbReference>
<evidence type="ECO:0000256" key="9">
    <source>
        <dbReference type="HAMAP-Rule" id="MF_01038"/>
    </source>
</evidence>
<dbReference type="SUPFAM" id="SSF64158">
    <property type="entry name" value="2,3-Bisphosphoglycerate-independent phosphoglycerate mutase, substrate-binding domain"/>
    <property type="match status" value="1"/>
</dbReference>
<evidence type="ECO:0000256" key="8">
    <source>
        <dbReference type="ARBA" id="ARBA00023235"/>
    </source>
</evidence>
<dbReference type="InterPro" id="IPR017850">
    <property type="entry name" value="Alkaline_phosphatase_core_sf"/>
</dbReference>
<evidence type="ECO:0000256" key="1">
    <source>
        <dbReference type="ARBA" id="ARBA00000370"/>
    </source>
</evidence>
<dbReference type="InterPro" id="IPR011258">
    <property type="entry name" value="BPG-indep_PGM_N"/>
</dbReference>
<dbReference type="UniPathway" id="UPA00109">
    <property type="reaction ID" value="UER00186"/>
</dbReference>
<dbReference type="CDD" id="cd16010">
    <property type="entry name" value="iPGM"/>
    <property type="match status" value="1"/>
</dbReference>
<feature type="binding site" evidence="9">
    <location>
        <begin position="156"/>
        <end position="157"/>
    </location>
    <ligand>
        <name>substrate</name>
    </ligand>
</feature>
<dbReference type="AlphaFoldDB" id="A0A2S8STP5"/>
<dbReference type="Proteomes" id="UP000237684">
    <property type="component" value="Unassembled WGS sequence"/>
</dbReference>
<evidence type="ECO:0000313" key="13">
    <source>
        <dbReference type="EMBL" id="PQV64175.1"/>
    </source>
</evidence>
<feature type="binding site" evidence="9">
    <location>
        <position position="188"/>
    </location>
    <ligand>
        <name>substrate</name>
    </ligand>
</feature>
<feature type="binding site" evidence="9">
    <location>
        <position position="124"/>
    </location>
    <ligand>
        <name>substrate</name>
    </ligand>
</feature>
<comment type="catalytic activity">
    <reaction evidence="1 9">
        <text>(2R)-2-phosphoglycerate = (2R)-3-phosphoglycerate</text>
        <dbReference type="Rhea" id="RHEA:15901"/>
        <dbReference type="ChEBI" id="CHEBI:58272"/>
        <dbReference type="ChEBI" id="CHEBI:58289"/>
        <dbReference type="EC" id="5.4.2.12"/>
    </reaction>
</comment>
<proteinExistence type="inferred from homology"/>
<keyword evidence="6 9" id="KW-0324">Glycolysis</keyword>
<evidence type="ECO:0000259" key="12">
    <source>
        <dbReference type="Pfam" id="PF06415"/>
    </source>
</evidence>
<feature type="binding site" evidence="9">
    <location>
        <position position="350"/>
    </location>
    <ligand>
        <name>substrate</name>
    </ligand>
</feature>
<dbReference type="InterPro" id="IPR036646">
    <property type="entry name" value="PGAM_B_sf"/>
</dbReference>
<feature type="binding site" evidence="9">
    <location>
        <position position="458"/>
    </location>
    <ligand>
        <name>Mn(2+)</name>
        <dbReference type="ChEBI" id="CHEBI:29035"/>
        <label>2</label>
    </ligand>
</feature>